<evidence type="ECO:0000256" key="3">
    <source>
        <dbReference type="ARBA" id="ARBA00022989"/>
    </source>
</evidence>
<keyword evidence="3 5" id="KW-1133">Transmembrane helix</keyword>
<comment type="subcellular location">
    <subcellularLocation>
        <location evidence="1">Membrane</location>
    </subcellularLocation>
</comment>
<feature type="domain" description="Endoplasmic reticulum vesicle transporter C-terminal" evidence="6">
    <location>
        <begin position="124"/>
        <end position="302"/>
    </location>
</feature>
<keyword evidence="4 5" id="KW-0472">Membrane</keyword>
<dbReference type="InterPro" id="IPR012936">
    <property type="entry name" value="Erv_C"/>
</dbReference>
<evidence type="ECO:0000313" key="8">
    <source>
        <dbReference type="EMBL" id="KAG0257623.1"/>
    </source>
</evidence>
<dbReference type="PANTHER" id="PTHR10984:SF81">
    <property type="entry name" value="ER-DERIVED VESICLES PROTEIN ERV41"/>
    <property type="match status" value="1"/>
</dbReference>
<dbReference type="GO" id="GO:0030134">
    <property type="term" value="C:COPII-coated ER to Golgi transport vesicle"/>
    <property type="evidence" value="ECO:0007669"/>
    <property type="project" value="TreeGrafter"/>
</dbReference>
<dbReference type="Proteomes" id="UP000807716">
    <property type="component" value="Unassembled WGS sequence"/>
</dbReference>
<evidence type="ECO:0000256" key="4">
    <source>
        <dbReference type="ARBA" id="ARBA00023136"/>
    </source>
</evidence>
<keyword evidence="2 5" id="KW-0812">Transmembrane</keyword>
<dbReference type="OrthoDB" id="5541786at2759"/>
<proteinExistence type="predicted"/>
<evidence type="ECO:0000256" key="5">
    <source>
        <dbReference type="SAM" id="Phobius"/>
    </source>
</evidence>
<dbReference type="InterPro" id="IPR039542">
    <property type="entry name" value="Erv_N"/>
</dbReference>
<evidence type="ECO:0000259" key="7">
    <source>
        <dbReference type="Pfam" id="PF13850"/>
    </source>
</evidence>
<evidence type="ECO:0000256" key="1">
    <source>
        <dbReference type="ARBA" id="ARBA00004370"/>
    </source>
</evidence>
<feature type="transmembrane region" description="Helical" evidence="5">
    <location>
        <begin position="284"/>
        <end position="306"/>
    </location>
</feature>
<dbReference type="Pfam" id="PF07970">
    <property type="entry name" value="COPIIcoated_ERV"/>
    <property type="match status" value="1"/>
</dbReference>
<dbReference type="GO" id="GO:0006890">
    <property type="term" value="P:retrograde vesicle-mediated transport, Golgi to endoplasmic reticulum"/>
    <property type="evidence" value="ECO:0007669"/>
    <property type="project" value="TreeGrafter"/>
</dbReference>
<protein>
    <submittedName>
        <fullName evidence="8">Uncharacterized protein</fullName>
    </submittedName>
</protein>
<reference evidence="8" key="1">
    <citation type="journal article" date="2020" name="Fungal Divers.">
        <title>Resolving the Mortierellaceae phylogeny through synthesis of multi-gene phylogenetics and phylogenomics.</title>
        <authorList>
            <person name="Vandepol N."/>
            <person name="Liber J."/>
            <person name="Desiro A."/>
            <person name="Na H."/>
            <person name="Kennedy M."/>
            <person name="Barry K."/>
            <person name="Grigoriev I.V."/>
            <person name="Miller A.N."/>
            <person name="O'Donnell K."/>
            <person name="Stajich J.E."/>
            <person name="Bonito G."/>
        </authorList>
    </citation>
    <scope>NUCLEOTIDE SEQUENCE</scope>
    <source>
        <strain evidence="8">BC1065</strain>
    </source>
</reference>
<dbReference type="PANTHER" id="PTHR10984">
    <property type="entry name" value="ENDOPLASMIC RETICULUM-GOLGI INTERMEDIATE COMPARTMENT PROTEIN"/>
    <property type="match status" value="1"/>
</dbReference>
<feature type="transmembrane region" description="Helical" evidence="5">
    <location>
        <begin position="20"/>
        <end position="39"/>
    </location>
</feature>
<sequence length="325" mass="36542">MQFRDFDAFPKVEAGFVKKTGSGGILTLLVSGILCFLVLGEIRDYLGVRNDYTFLVDPLVNHKLQINVDVTVAMPCEALRIDLRDIAEVNMALSSAIEKFPTKFSISASSGSGRSRQKPLNVQKLIKAAQRRAAQESTHHDSSEMDACRIAGSFEANKLSGNMHITTQGHGYYGMHLDHKLINMTHKIDELSFGALYPTIVNPLDDSFEISKDRFEAFQYFLTVVPTIYIDRRGRELITNQYSVNEYRKAYEEDRGIPGLFFKYDIEPITVLIKEQSGMSFGHLLVRLAGLICGYFVTAGMVHKVLSAVYYSFRPEAAPLQQFTK</sequence>
<accession>A0A9P6Q2M7</accession>
<comment type="caution">
    <text evidence="8">The sequence shown here is derived from an EMBL/GenBank/DDBJ whole genome shotgun (WGS) entry which is preliminary data.</text>
</comment>
<dbReference type="GO" id="GO:0005789">
    <property type="term" value="C:endoplasmic reticulum membrane"/>
    <property type="evidence" value="ECO:0007669"/>
    <property type="project" value="TreeGrafter"/>
</dbReference>
<name>A0A9P6Q2M7_9FUNG</name>
<evidence type="ECO:0000256" key="2">
    <source>
        <dbReference type="ARBA" id="ARBA00022692"/>
    </source>
</evidence>
<feature type="domain" description="Endoplasmic reticulum vesicle transporter N-terminal" evidence="7">
    <location>
        <begin position="3"/>
        <end position="88"/>
    </location>
</feature>
<evidence type="ECO:0000259" key="6">
    <source>
        <dbReference type="Pfam" id="PF07970"/>
    </source>
</evidence>
<dbReference type="EMBL" id="JAAAJB010000354">
    <property type="protein sequence ID" value="KAG0257623.1"/>
    <property type="molecule type" value="Genomic_DNA"/>
</dbReference>
<evidence type="ECO:0000313" key="9">
    <source>
        <dbReference type="Proteomes" id="UP000807716"/>
    </source>
</evidence>
<dbReference type="Pfam" id="PF13850">
    <property type="entry name" value="ERGIC_N"/>
    <property type="match status" value="1"/>
</dbReference>
<gene>
    <name evidence="8" type="ORF">DFQ27_005037</name>
</gene>
<keyword evidence="9" id="KW-1185">Reference proteome</keyword>
<organism evidence="8 9">
    <name type="scientific">Actinomortierella ambigua</name>
    <dbReference type="NCBI Taxonomy" id="1343610"/>
    <lineage>
        <taxon>Eukaryota</taxon>
        <taxon>Fungi</taxon>
        <taxon>Fungi incertae sedis</taxon>
        <taxon>Mucoromycota</taxon>
        <taxon>Mortierellomycotina</taxon>
        <taxon>Mortierellomycetes</taxon>
        <taxon>Mortierellales</taxon>
        <taxon>Mortierellaceae</taxon>
        <taxon>Actinomortierella</taxon>
    </lineage>
</organism>
<dbReference type="AlphaFoldDB" id="A0A9P6Q2M7"/>
<dbReference type="InterPro" id="IPR045888">
    <property type="entry name" value="Erv"/>
</dbReference>
<dbReference type="GO" id="GO:0000139">
    <property type="term" value="C:Golgi membrane"/>
    <property type="evidence" value="ECO:0007669"/>
    <property type="project" value="TreeGrafter"/>
</dbReference>
<dbReference type="GO" id="GO:0006888">
    <property type="term" value="P:endoplasmic reticulum to Golgi vesicle-mediated transport"/>
    <property type="evidence" value="ECO:0007669"/>
    <property type="project" value="TreeGrafter"/>
</dbReference>